<reference evidence="1 2" key="1">
    <citation type="journal article" date="2015" name="Genome Announc.">
        <title>Complete Genome Sequence of the Novel Leech Symbiont Mucinivorans hirudinis M3T.</title>
        <authorList>
            <person name="Nelson M.C."/>
            <person name="Bomar L."/>
            <person name="Graf J."/>
        </authorList>
    </citation>
    <scope>NUCLEOTIDE SEQUENCE [LARGE SCALE GENOMIC DNA]</scope>
    <source>
        <strain evidence="2">M3</strain>
    </source>
</reference>
<evidence type="ECO:0000313" key="2">
    <source>
        <dbReference type="Proteomes" id="UP000027616"/>
    </source>
</evidence>
<evidence type="ECO:0000313" key="1">
    <source>
        <dbReference type="EMBL" id="CDN33080.1"/>
    </source>
</evidence>
<protein>
    <submittedName>
        <fullName evidence="1">Uncharacterized protein</fullName>
    </submittedName>
</protein>
<proteinExistence type="predicted"/>
<sequence length="49" mass="5374">MSARSYIRSGNIVLISIAATMSGADSWGDVEDFGNIFGFEECNTFSRHL</sequence>
<organism evidence="1 2">
    <name type="scientific">Mucinivorans hirudinis</name>
    <dbReference type="NCBI Taxonomy" id="1433126"/>
    <lineage>
        <taxon>Bacteria</taxon>
        <taxon>Pseudomonadati</taxon>
        <taxon>Bacteroidota</taxon>
        <taxon>Bacteroidia</taxon>
        <taxon>Bacteroidales</taxon>
        <taxon>Rikenellaceae</taxon>
        <taxon>Mucinivorans</taxon>
    </lineage>
</organism>
<name>A0A060RBS8_9BACT</name>
<dbReference type="Proteomes" id="UP000027616">
    <property type="component" value="Chromosome I"/>
</dbReference>
<keyword evidence="2" id="KW-1185">Reference proteome</keyword>
<accession>A0A060RBS8</accession>
<dbReference type="EMBL" id="HG934468">
    <property type="protein sequence ID" value="CDN33080.1"/>
    <property type="molecule type" value="Genomic_DNA"/>
</dbReference>
<dbReference type="HOGENOM" id="CLU_3137823_0_0_10"/>
<dbReference type="KEGG" id="rbc:BN938_3018"/>
<gene>
    <name evidence="1" type="ORF">BN938_3018</name>
</gene>
<dbReference type="AlphaFoldDB" id="A0A060RBS8"/>